<evidence type="ECO:0000313" key="3">
    <source>
        <dbReference type="Proteomes" id="UP000193834"/>
    </source>
</evidence>
<dbReference type="AlphaFoldDB" id="A0A1X7LUM8"/>
<dbReference type="CDD" id="cd04301">
    <property type="entry name" value="NAT_SF"/>
    <property type="match status" value="1"/>
</dbReference>
<keyword evidence="3" id="KW-1185">Reference proteome</keyword>
<evidence type="ECO:0000259" key="1">
    <source>
        <dbReference type="PROSITE" id="PS51186"/>
    </source>
</evidence>
<dbReference type="Proteomes" id="UP000193834">
    <property type="component" value="Unassembled WGS sequence"/>
</dbReference>
<name>A0A1X7LUM8_9BACL</name>
<dbReference type="InterPro" id="IPR016181">
    <property type="entry name" value="Acyl_CoA_acyltransferase"/>
</dbReference>
<evidence type="ECO:0000313" key="2">
    <source>
        <dbReference type="EMBL" id="SMG57606.1"/>
    </source>
</evidence>
<dbReference type="STRING" id="1852522.SAMN06295960_4490"/>
<dbReference type="Gene3D" id="3.40.630.30">
    <property type="match status" value="1"/>
</dbReference>
<keyword evidence="2" id="KW-0808">Transferase</keyword>
<gene>
    <name evidence="2" type="ORF">SAMN06295960_4490</name>
</gene>
<dbReference type="PROSITE" id="PS51186">
    <property type="entry name" value="GNAT"/>
    <property type="match status" value="1"/>
</dbReference>
<dbReference type="SUPFAM" id="SSF55729">
    <property type="entry name" value="Acyl-CoA N-acyltransferases (Nat)"/>
    <property type="match status" value="1"/>
</dbReference>
<feature type="domain" description="N-acetyltransferase" evidence="1">
    <location>
        <begin position="15"/>
        <end position="160"/>
    </location>
</feature>
<dbReference type="OrthoDB" id="794462at2"/>
<organism evidence="2 3">
    <name type="scientific">Paenibacillus aquistagni</name>
    <dbReference type="NCBI Taxonomy" id="1852522"/>
    <lineage>
        <taxon>Bacteria</taxon>
        <taxon>Bacillati</taxon>
        <taxon>Bacillota</taxon>
        <taxon>Bacilli</taxon>
        <taxon>Bacillales</taxon>
        <taxon>Paenibacillaceae</taxon>
        <taxon>Paenibacillus</taxon>
    </lineage>
</organism>
<accession>A0A1X7LUM8</accession>
<reference evidence="2 3" key="1">
    <citation type="submission" date="2017-04" db="EMBL/GenBank/DDBJ databases">
        <authorList>
            <person name="Afonso C.L."/>
            <person name="Miller P.J."/>
            <person name="Scott M.A."/>
            <person name="Spackman E."/>
            <person name="Goraichik I."/>
            <person name="Dimitrov K.M."/>
            <person name="Suarez D.L."/>
            <person name="Swayne D.E."/>
        </authorList>
    </citation>
    <scope>NUCLEOTIDE SEQUENCE [LARGE SCALE GENOMIC DNA]</scope>
    <source>
        <strain evidence="2 3">11</strain>
    </source>
</reference>
<protein>
    <submittedName>
        <fullName evidence="2">Acetyltransferase (GNAT) family protein</fullName>
    </submittedName>
</protein>
<dbReference type="RefSeq" id="WP_085498244.1">
    <property type="nucleotide sequence ID" value="NZ_FXAZ01000008.1"/>
</dbReference>
<dbReference type="InterPro" id="IPR000182">
    <property type="entry name" value="GNAT_dom"/>
</dbReference>
<sequence length="163" mass="18975">MSIMPTLTPTDGKDPKVEEFLYQVFYSTKQEEAVSWGFPPEEADSFIRTQWMIRQQAYQLQYPCANTELIIDDHRWIGSLMTVRTEEALHLIDLALLPTYRNQQHGTHIITKLQQDASEHHIPILLHVLAMNPALRLYQRMGFTITGNHEPYLSMQWTMDTGT</sequence>
<dbReference type="GO" id="GO:0016747">
    <property type="term" value="F:acyltransferase activity, transferring groups other than amino-acyl groups"/>
    <property type="evidence" value="ECO:0007669"/>
    <property type="project" value="InterPro"/>
</dbReference>
<dbReference type="EMBL" id="FXAZ01000008">
    <property type="protein sequence ID" value="SMG57606.1"/>
    <property type="molecule type" value="Genomic_DNA"/>
</dbReference>
<proteinExistence type="predicted"/>
<dbReference type="Pfam" id="PF00583">
    <property type="entry name" value="Acetyltransf_1"/>
    <property type="match status" value="1"/>
</dbReference>